<comment type="subcellular location">
    <subcellularLocation>
        <location evidence="1">Membrane</location>
    </subcellularLocation>
</comment>
<gene>
    <name evidence="5" type="ORF">HAND00432_LOCUS33694</name>
</gene>
<feature type="region of interest" description="Disordered" evidence="3">
    <location>
        <begin position="123"/>
        <end position="153"/>
    </location>
</feature>
<dbReference type="AlphaFoldDB" id="A0A6U5C111"/>
<evidence type="ECO:0000256" key="3">
    <source>
        <dbReference type="SAM" id="MobiDB-lite"/>
    </source>
</evidence>
<feature type="signal peptide" evidence="4">
    <location>
        <begin position="1"/>
        <end position="17"/>
    </location>
</feature>
<name>A0A6U5C111_HEMAN</name>
<evidence type="ECO:0000256" key="1">
    <source>
        <dbReference type="ARBA" id="ARBA00004370"/>
    </source>
</evidence>
<proteinExistence type="predicted"/>
<reference evidence="5" key="1">
    <citation type="submission" date="2021-01" db="EMBL/GenBank/DDBJ databases">
        <authorList>
            <person name="Corre E."/>
            <person name="Pelletier E."/>
            <person name="Niang G."/>
            <person name="Scheremetjew M."/>
            <person name="Finn R."/>
            <person name="Kale V."/>
            <person name="Holt S."/>
            <person name="Cochrane G."/>
            <person name="Meng A."/>
            <person name="Brown T."/>
            <person name="Cohen L."/>
        </authorList>
    </citation>
    <scope>NUCLEOTIDE SEQUENCE</scope>
    <source>
        <strain evidence="5">CCMP644</strain>
    </source>
</reference>
<sequence length="153" mass="15386">MLTKNLALLGLVGSAVAFQAPTMVTRRDAVVTGAGAAAVAPLLRPSTANAYNIDGKAPVIVVFDETDGCQGPAGASSMSRITTGSLGNDGYCVKVSMSKIGFDTQSAIDVSKNYDIVRYGASKGTSSPVASAPKGDTGNKGESKGGFFGFGGK</sequence>
<organism evidence="5">
    <name type="scientific">Hemiselmis andersenii</name>
    <name type="common">Cryptophyte alga</name>
    <dbReference type="NCBI Taxonomy" id="464988"/>
    <lineage>
        <taxon>Eukaryota</taxon>
        <taxon>Cryptophyceae</taxon>
        <taxon>Cryptomonadales</taxon>
        <taxon>Hemiselmidaceae</taxon>
        <taxon>Hemiselmis</taxon>
    </lineage>
</organism>
<feature type="chain" id="PRO_5030160491" evidence="4">
    <location>
        <begin position="18"/>
        <end position="153"/>
    </location>
</feature>
<keyword evidence="2" id="KW-0472">Membrane</keyword>
<dbReference type="InterPro" id="IPR037011">
    <property type="entry name" value="Phycoerythr-like_a_sf"/>
</dbReference>
<accession>A0A6U5C111</accession>
<protein>
    <submittedName>
        <fullName evidence="5">Uncharacterized protein</fullName>
    </submittedName>
</protein>
<dbReference type="EMBL" id="HBFX01055977">
    <property type="protein sequence ID" value="CAD8982684.1"/>
    <property type="molecule type" value="Transcribed_RNA"/>
</dbReference>
<dbReference type="GO" id="GO:0030089">
    <property type="term" value="C:phycobilisome"/>
    <property type="evidence" value="ECO:0007669"/>
    <property type="project" value="InterPro"/>
</dbReference>
<keyword evidence="4" id="KW-0732">Signal</keyword>
<evidence type="ECO:0000256" key="2">
    <source>
        <dbReference type="ARBA" id="ARBA00023136"/>
    </source>
</evidence>
<dbReference type="Gene3D" id="3.90.510.10">
    <property type="entry name" value="Phycoerythrin alpha chain"/>
    <property type="match status" value="1"/>
</dbReference>
<feature type="compositionally biased region" description="Gly residues" evidence="3">
    <location>
        <begin position="144"/>
        <end position="153"/>
    </location>
</feature>
<evidence type="ECO:0000313" key="5">
    <source>
        <dbReference type="EMBL" id="CAD8982684.1"/>
    </source>
</evidence>
<evidence type="ECO:0000256" key="4">
    <source>
        <dbReference type="SAM" id="SignalP"/>
    </source>
</evidence>